<dbReference type="PROSITE" id="PS51671">
    <property type="entry name" value="ACT"/>
    <property type="match status" value="1"/>
</dbReference>
<dbReference type="AlphaFoldDB" id="A0A4R3JZP6"/>
<dbReference type="SMART" id="SM00954">
    <property type="entry name" value="RelA_SpoT"/>
    <property type="match status" value="1"/>
</dbReference>
<dbReference type="SUPFAM" id="SSF55021">
    <property type="entry name" value="ACT-like"/>
    <property type="match status" value="1"/>
</dbReference>
<dbReference type="CDD" id="cd01668">
    <property type="entry name" value="TGS_RSH"/>
    <property type="match status" value="1"/>
</dbReference>
<evidence type="ECO:0000256" key="1">
    <source>
        <dbReference type="RuleBase" id="RU003847"/>
    </source>
</evidence>
<dbReference type="SMART" id="SM00471">
    <property type="entry name" value="HDc"/>
    <property type="match status" value="1"/>
</dbReference>
<protein>
    <submittedName>
        <fullName evidence="5">GTP pyrophosphokinase</fullName>
    </submittedName>
</protein>
<feature type="domain" description="ACT" evidence="2">
    <location>
        <begin position="626"/>
        <end position="701"/>
    </location>
</feature>
<dbReference type="SUPFAM" id="SSF109604">
    <property type="entry name" value="HD-domain/PDEase-like"/>
    <property type="match status" value="1"/>
</dbReference>
<feature type="domain" description="TGS" evidence="4">
    <location>
        <begin position="384"/>
        <end position="445"/>
    </location>
</feature>
<dbReference type="CDD" id="cd04876">
    <property type="entry name" value="ACT_RelA-SpoT"/>
    <property type="match status" value="1"/>
</dbReference>
<gene>
    <name evidence="5" type="ORF">EDC61_10495</name>
</gene>
<name>A0A4R3JZP6_9PROT</name>
<dbReference type="Gene3D" id="3.30.460.10">
    <property type="entry name" value="Beta Polymerase, domain 2"/>
    <property type="match status" value="1"/>
</dbReference>
<dbReference type="InterPro" id="IPR012675">
    <property type="entry name" value="Beta-grasp_dom_sf"/>
</dbReference>
<accession>A0A4R3JZP6</accession>
<dbReference type="GO" id="GO:0042594">
    <property type="term" value="P:response to starvation"/>
    <property type="evidence" value="ECO:0007669"/>
    <property type="project" value="TreeGrafter"/>
</dbReference>
<evidence type="ECO:0000259" key="4">
    <source>
        <dbReference type="PROSITE" id="PS51880"/>
    </source>
</evidence>
<dbReference type="InterPro" id="IPR006674">
    <property type="entry name" value="HD_domain"/>
</dbReference>
<dbReference type="CDD" id="cd05399">
    <property type="entry name" value="NT_Rel-Spo_like"/>
    <property type="match status" value="1"/>
</dbReference>
<feature type="domain" description="HD" evidence="3">
    <location>
        <begin position="43"/>
        <end position="142"/>
    </location>
</feature>
<keyword evidence="6" id="KW-1185">Reference proteome</keyword>
<evidence type="ECO:0000313" key="5">
    <source>
        <dbReference type="EMBL" id="TCS72681.1"/>
    </source>
</evidence>
<dbReference type="InterPro" id="IPR045865">
    <property type="entry name" value="ACT-like_dom_sf"/>
</dbReference>
<dbReference type="GO" id="GO:0005886">
    <property type="term" value="C:plasma membrane"/>
    <property type="evidence" value="ECO:0007669"/>
    <property type="project" value="TreeGrafter"/>
</dbReference>
<dbReference type="PROSITE" id="PS51831">
    <property type="entry name" value="HD"/>
    <property type="match status" value="1"/>
</dbReference>
<dbReference type="GO" id="GO:0015949">
    <property type="term" value="P:nucleobase-containing small molecule interconversion"/>
    <property type="evidence" value="ECO:0007669"/>
    <property type="project" value="UniProtKB-ARBA"/>
</dbReference>
<dbReference type="Gene3D" id="1.10.3210.10">
    <property type="entry name" value="Hypothetical protein af1432"/>
    <property type="match status" value="1"/>
</dbReference>
<dbReference type="GO" id="GO:0008893">
    <property type="term" value="F:guanosine-3',5'-bis(diphosphate) 3'-diphosphatase activity"/>
    <property type="evidence" value="ECO:0007669"/>
    <property type="project" value="TreeGrafter"/>
</dbReference>
<dbReference type="InterPro" id="IPR043519">
    <property type="entry name" value="NT_sf"/>
</dbReference>
<dbReference type="Pfam" id="PF19296">
    <property type="entry name" value="RelA_AH_RIS"/>
    <property type="match status" value="1"/>
</dbReference>
<sequence>MPAGFLEAVASYLKPADAEAVAAAYAFSEKAHAGQLRKDGKPYITHPLAVGEILAGWHMDAQTLMAALLHDVVEDTGIAPAEIADRFGQPVANLVEGVTKLDKIQFESKAHAQAENFRKMLLAMAQDVRVILIKLADRLHNMRTLEAMRPEQRSRIAQETLDIYAPIANRLGLNNLYRELEDLAFMHLHPTRHRVLEKAVQAARGNRDETLNKIAGNIKAKLKEVGLQAEVYGREKHLYSIYRKMQEKNLTFSEVYDIYGFRVIVEQPSDCYLALGALHSLYKPIPGKFKDYIAIPKANGYQSLHTTLFGPFGAPIEVQIRTQDMHRVAEAGVASHWLYKADDSALSEMQRHTHQWLQSLLDIQADSRDSVEFLEHIKVDLFPDEVYVFTPKGKIMALPRGATVVDFAYNVHTDIGNRCIAARINGEFMPLSTPLRNGDRVEIVTSDSARPNPSWIHFAVTGKARAHIRSALKKTHQYESEGLGLQLLNQALRGLGVEPAEITEAQWERLTKESGRNRSDILAEIGLGKMLGVVVALQLLARDTEEAGERRLAAPMLIHGAEGVAVRLGKCCRPIPGDPIIGQIKKDQGLIIHTHDCQQVRHYREDPDKWVNVEWASDIDKTFEVGIKLIVANKRGVLATVAATIANEGSDIDNVEMGEQDGGAYTSLYFTVQVQNRVHLSRLMRSLRGLPEVVRIYRIKGREARHA</sequence>
<dbReference type="Gene3D" id="3.10.20.30">
    <property type="match status" value="1"/>
</dbReference>
<comment type="function">
    <text evidence="1">In eubacteria ppGpp (guanosine 3'-diphosphate 5'-diphosphate) is a mediator of the stringent response that coordinates a variety of cellular activities in response to changes in nutritional abundance.</text>
</comment>
<evidence type="ECO:0000259" key="2">
    <source>
        <dbReference type="PROSITE" id="PS51671"/>
    </source>
</evidence>
<keyword evidence="5" id="KW-0418">Kinase</keyword>
<keyword evidence="5" id="KW-0808">Transferase</keyword>
<dbReference type="RefSeq" id="WP_126462664.1">
    <property type="nucleotide sequence ID" value="NZ_AP018721.1"/>
</dbReference>
<dbReference type="EMBL" id="SLZY01000004">
    <property type="protein sequence ID" value="TCS72681.1"/>
    <property type="molecule type" value="Genomic_DNA"/>
</dbReference>
<dbReference type="NCBIfam" id="TIGR00691">
    <property type="entry name" value="spoT_relA"/>
    <property type="match status" value="1"/>
</dbReference>
<dbReference type="SUPFAM" id="SSF81301">
    <property type="entry name" value="Nucleotidyltransferase"/>
    <property type="match status" value="1"/>
</dbReference>
<dbReference type="OrthoDB" id="9805041at2"/>
<evidence type="ECO:0000313" key="6">
    <source>
        <dbReference type="Proteomes" id="UP000295135"/>
    </source>
</evidence>
<dbReference type="InterPro" id="IPR012676">
    <property type="entry name" value="TGS-like"/>
</dbReference>
<proteinExistence type="inferred from homology"/>
<dbReference type="PANTHER" id="PTHR21262">
    <property type="entry name" value="GUANOSINE-3',5'-BIS DIPHOSPHATE 3'-PYROPHOSPHOHYDROLASE"/>
    <property type="match status" value="1"/>
</dbReference>
<dbReference type="FunFam" id="1.10.3210.10:FF:000001">
    <property type="entry name" value="GTP pyrophosphokinase RelA"/>
    <property type="match status" value="1"/>
</dbReference>
<dbReference type="Pfam" id="PF04607">
    <property type="entry name" value="RelA_SpoT"/>
    <property type="match status" value="1"/>
</dbReference>
<evidence type="ECO:0000259" key="3">
    <source>
        <dbReference type="PROSITE" id="PS51831"/>
    </source>
</evidence>
<dbReference type="GO" id="GO:0008728">
    <property type="term" value="F:GTP diphosphokinase activity"/>
    <property type="evidence" value="ECO:0007669"/>
    <property type="project" value="TreeGrafter"/>
</dbReference>
<comment type="similarity">
    <text evidence="1">Belongs to the relA/spoT family.</text>
</comment>
<dbReference type="InterPro" id="IPR007685">
    <property type="entry name" value="RelA_SpoT"/>
</dbReference>
<reference evidence="5 6" key="1">
    <citation type="submission" date="2019-03" db="EMBL/GenBank/DDBJ databases">
        <title>Genomic Encyclopedia of Type Strains, Phase IV (KMG-IV): sequencing the most valuable type-strain genomes for metagenomic binning, comparative biology and taxonomic classification.</title>
        <authorList>
            <person name="Goeker M."/>
        </authorList>
    </citation>
    <scope>NUCLEOTIDE SEQUENCE [LARGE SCALE GENOMIC DNA]</scope>
    <source>
        <strain evidence="5 6">DSM 103923</strain>
    </source>
</reference>
<dbReference type="PROSITE" id="PS51880">
    <property type="entry name" value="TGS"/>
    <property type="match status" value="1"/>
</dbReference>
<comment type="caution">
    <text evidence="5">The sequence shown here is derived from an EMBL/GenBank/DDBJ whole genome shotgun (WGS) entry which is preliminary data.</text>
</comment>
<dbReference type="GO" id="GO:0016301">
    <property type="term" value="F:kinase activity"/>
    <property type="evidence" value="ECO:0007669"/>
    <property type="project" value="UniProtKB-KW"/>
</dbReference>
<dbReference type="InterPro" id="IPR045600">
    <property type="entry name" value="RelA/SpoT_AH_RIS"/>
</dbReference>
<organism evidence="5 6">
    <name type="scientific">Sulfuritortus calidifontis</name>
    <dbReference type="NCBI Taxonomy" id="1914471"/>
    <lineage>
        <taxon>Bacteria</taxon>
        <taxon>Pseudomonadati</taxon>
        <taxon>Pseudomonadota</taxon>
        <taxon>Betaproteobacteria</taxon>
        <taxon>Nitrosomonadales</taxon>
        <taxon>Thiobacillaceae</taxon>
        <taxon>Sulfuritortus</taxon>
    </lineage>
</organism>
<dbReference type="CDD" id="cd00077">
    <property type="entry name" value="HDc"/>
    <property type="match status" value="1"/>
</dbReference>
<dbReference type="Gene3D" id="3.30.70.260">
    <property type="match status" value="1"/>
</dbReference>
<dbReference type="InterPro" id="IPR003607">
    <property type="entry name" value="HD/PDEase_dom"/>
</dbReference>
<dbReference type="InterPro" id="IPR004095">
    <property type="entry name" value="TGS"/>
</dbReference>
<dbReference type="InterPro" id="IPR002912">
    <property type="entry name" value="ACT_dom"/>
</dbReference>
<dbReference type="GO" id="GO:0015969">
    <property type="term" value="P:guanosine tetraphosphate metabolic process"/>
    <property type="evidence" value="ECO:0007669"/>
    <property type="project" value="InterPro"/>
</dbReference>
<dbReference type="InterPro" id="IPR033655">
    <property type="entry name" value="TGS_RelA/SpoT"/>
</dbReference>
<dbReference type="FunFam" id="3.10.20.30:FF:000002">
    <property type="entry name" value="GTP pyrophosphokinase (RelA/SpoT)"/>
    <property type="match status" value="1"/>
</dbReference>
<dbReference type="InterPro" id="IPR004811">
    <property type="entry name" value="RelA/Spo_fam"/>
</dbReference>
<dbReference type="Pfam" id="PF13291">
    <property type="entry name" value="ACT_4"/>
    <property type="match status" value="1"/>
</dbReference>
<dbReference type="FunFam" id="3.30.460.10:FF:000001">
    <property type="entry name" value="GTP pyrophosphokinase RelA"/>
    <property type="match status" value="1"/>
</dbReference>
<dbReference type="Pfam" id="PF02824">
    <property type="entry name" value="TGS"/>
    <property type="match status" value="1"/>
</dbReference>
<dbReference type="PANTHER" id="PTHR21262:SF36">
    <property type="entry name" value="BIFUNCTIONAL (P)PPGPP SYNTHASE_HYDROLASE SPOT"/>
    <property type="match status" value="1"/>
</dbReference>
<dbReference type="Proteomes" id="UP000295135">
    <property type="component" value="Unassembled WGS sequence"/>
</dbReference>
<dbReference type="Pfam" id="PF13328">
    <property type="entry name" value="HD_4"/>
    <property type="match status" value="1"/>
</dbReference>
<dbReference type="SUPFAM" id="SSF81271">
    <property type="entry name" value="TGS-like"/>
    <property type="match status" value="1"/>
</dbReference>